<feature type="chain" id="PRO_5021850953" description="FlgD Ig-like domain-containing protein" evidence="1">
    <location>
        <begin position="27"/>
        <end position="638"/>
    </location>
</feature>
<name>A0A538TUJ1_UNCEI</name>
<sequence length="638" mass="67865">MRFASSSFGRSFRCAALILACGTARAGAAPAWSGESLRSVARAPEVRVVTSSRAGSPGATVDALEHAGYHVDVAVLPDIFFVRPGTHAAGLPPGFADATPPAAARAPAETPFDPFEGRADALPPAIRPSRALGARGAGRAAGIRLPGGLPYGARWTDTSEFMVGRVAVPILFPDSDGSIDVNRYDWTPALRDSVVRSAVRGFLKWTAIASAHGVPLTFLVEVEPISPTRYEPIDRTIADEHLWLEEALEPLVGYQGDAVTMAYELANAARARLGAHWAAVLVAVQNDTDPDGSFPDGLREHAVLGGPYFVITVKPSNAASASVDYYIEHEMTHMFWALDEYPAGNAWWSCTLRTGYFAQPNTNSDVPIPAYCYGANQSLRRHCFMKDNYPDSLCAATARQIGWVDLDQTGVLDLLETRPTVRPDSVQFAGGLGAPFTIRGAAADEALPNTNPYEFEAGDSITIATVDSILYRVDGGPWTSVNPDDGIFDQGSERFTFLLPSPGLGNHLLEFQARNSSGRNMLIPASALVTVAGGAAPIGGSGTDDAAIHPRLHAGPVPSSGGVRFSLAGRRGSSARARLYDVAGRVIRSWSLALPASGVVDWEWDGRLSGGEPGAGGLYFLVVETGPHRLNRRVVLLR</sequence>
<dbReference type="Proteomes" id="UP000317691">
    <property type="component" value="Unassembled WGS sequence"/>
</dbReference>
<organism evidence="2 3">
    <name type="scientific">Eiseniibacteriota bacterium</name>
    <dbReference type="NCBI Taxonomy" id="2212470"/>
    <lineage>
        <taxon>Bacteria</taxon>
        <taxon>Candidatus Eiseniibacteriota</taxon>
    </lineage>
</organism>
<dbReference type="AlphaFoldDB" id="A0A538TUJ1"/>
<gene>
    <name evidence="2" type="ORF">E6K79_00555</name>
</gene>
<accession>A0A538TUJ1</accession>
<reference evidence="2 3" key="1">
    <citation type="journal article" date="2019" name="Nat. Microbiol.">
        <title>Mediterranean grassland soil C-N compound turnover is dependent on rainfall and depth, and is mediated by genomically divergent microorganisms.</title>
        <authorList>
            <person name="Diamond S."/>
            <person name="Andeer P.F."/>
            <person name="Li Z."/>
            <person name="Crits-Christoph A."/>
            <person name="Burstein D."/>
            <person name="Anantharaman K."/>
            <person name="Lane K.R."/>
            <person name="Thomas B.C."/>
            <person name="Pan C."/>
            <person name="Northen T.R."/>
            <person name="Banfield J.F."/>
        </authorList>
    </citation>
    <scope>NUCLEOTIDE SEQUENCE [LARGE SCALE GENOMIC DNA]</scope>
    <source>
        <strain evidence="2">WS_9</strain>
    </source>
</reference>
<dbReference type="EMBL" id="VBOZ01000002">
    <property type="protein sequence ID" value="TMQ67265.1"/>
    <property type="molecule type" value="Genomic_DNA"/>
</dbReference>
<evidence type="ECO:0000313" key="2">
    <source>
        <dbReference type="EMBL" id="TMQ67265.1"/>
    </source>
</evidence>
<protein>
    <recommendedName>
        <fullName evidence="4">FlgD Ig-like domain-containing protein</fullName>
    </recommendedName>
</protein>
<comment type="caution">
    <text evidence="2">The sequence shown here is derived from an EMBL/GenBank/DDBJ whole genome shotgun (WGS) entry which is preliminary data.</text>
</comment>
<feature type="signal peptide" evidence="1">
    <location>
        <begin position="1"/>
        <end position="26"/>
    </location>
</feature>
<evidence type="ECO:0000256" key="1">
    <source>
        <dbReference type="SAM" id="SignalP"/>
    </source>
</evidence>
<keyword evidence="1" id="KW-0732">Signal</keyword>
<evidence type="ECO:0008006" key="4">
    <source>
        <dbReference type="Google" id="ProtNLM"/>
    </source>
</evidence>
<dbReference type="Gene3D" id="2.60.40.4070">
    <property type="match status" value="1"/>
</dbReference>
<evidence type="ECO:0000313" key="3">
    <source>
        <dbReference type="Proteomes" id="UP000317691"/>
    </source>
</evidence>
<proteinExistence type="predicted"/>